<dbReference type="PANTHER" id="PTHR23514">
    <property type="entry name" value="BYPASS OF STOP CODON PROTEIN 6"/>
    <property type="match status" value="1"/>
</dbReference>
<proteinExistence type="predicted"/>
<dbReference type="AlphaFoldDB" id="A0A6J6EDL8"/>
<feature type="transmembrane region" description="Helical" evidence="5">
    <location>
        <begin position="307"/>
        <end position="329"/>
    </location>
</feature>
<feature type="transmembrane region" description="Helical" evidence="5">
    <location>
        <begin position="137"/>
        <end position="156"/>
    </location>
</feature>
<feature type="transmembrane region" description="Helical" evidence="5">
    <location>
        <begin position="44"/>
        <end position="65"/>
    </location>
</feature>
<evidence type="ECO:0000256" key="4">
    <source>
        <dbReference type="ARBA" id="ARBA00023136"/>
    </source>
</evidence>
<dbReference type="EMBL" id="CAEZTD010000154">
    <property type="protein sequence ID" value="CAB4573315.1"/>
    <property type="molecule type" value="Genomic_DNA"/>
</dbReference>
<dbReference type="SUPFAM" id="SSF103473">
    <property type="entry name" value="MFS general substrate transporter"/>
    <property type="match status" value="1"/>
</dbReference>
<keyword evidence="4 5" id="KW-0472">Membrane</keyword>
<feature type="transmembrane region" description="Helical" evidence="5">
    <location>
        <begin position="97"/>
        <end position="116"/>
    </location>
</feature>
<dbReference type="GO" id="GO:0022857">
    <property type="term" value="F:transmembrane transporter activity"/>
    <property type="evidence" value="ECO:0007669"/>
    <property type="project" value="InterPro"/>
</dbReference>
<evidence type="ECO:0000256" key="3">
    <source>
        <dbReference type="ARBA" id="ARBA00022989"/>
    </source>
</evidence>
<feature type="transmembrane region" description="Helical" evidence="5">
    <location>
        <begin position="220"/>
        <end position="242"/>
    </location>
</feature>
<feature type="transmembrane region" description="Helical" evidence="5">
    <location>
        <begin position="72"/>
        <end position="91"/>
    </location>
</feature>
<organism evidence="6">
    <name type="scientific">freshwater metagenome</name>
    <dbReference type="NCBI Taxonomy" id="449393"/>
    <lineage>
        <taxon>unclassified sequences</taxon>
        <taxon>metagenomes</taxon>
        <taxon>ecological metagenomes</taxon>
    </lineage>
</organism>
<dbReference type="InterPro" id="IPR036259">
    <property type="entry name" value="MFS_trans_sf"/>
</dbReference>
<dbReference type="PANTHER" id="PTHR23514:SF13">
    <property type="entry name" value="INNER MEMBRANE PROTEIN YBJJ"/>
    <property type="match status" value="1"/>
</dbReference>
<dbReference type="InterPro" id="IPR011701">
    <property type="entry name" value="MFS"/>
</dbReference>
<protein>
    <submittedName>
        <fullName evidence="6">Unannotated protein</fullName>
    </submittedName>
</protein>
<keyword evidence="2 5" id="KW-0812">Transmembrane</keyword>
<evidence type="ECO:0000256" key="5">
    <source>
        <dbReference type="SAM" id="Phobius"/>
    </source>
</evidence>
<keyword evidence="3 5" id="KW-1133">Transmembrane helix</keyword>
<evidence type="ECO:0000256" key="2">
    <source>
        <dbReference type="ARBA" id="ARBA00022692"/>
    </source>
</evidence>
<dbReference type="InterPro" id="IPR051788">
    <property type="entry name" value="MFS_Transporter"/>
</dbReference>
<reference evidence="6" key="1">
    <citation type="submission" date="2020-05" db="EMBL/GenBank/DDBJ databases">
        <authorList>
            <person name="Chiriac C."/>
            <person name="Salcher M."/>
            <person name="Ghai R."/>
            <person name="Kavagutti S V."/>
        </authorList>
    </citation>
    <scope>NUCLEOTIDE SEQUENCE</scope>
</reference>
<dbReference type="Gene3D" id="1.20.1250.20">
    <property type="entry name" value="MFS general substrate transporter like domains"/>
    <property type="match status" value="1"/>
</dbReference>
<dbReference type="Pfam" id="PF07690">
    <property type="entry name" value="MFS_1"/>
    <property type="match status" value="1"/>
</dbReference>
<name>A0A6J6EDL8_9ZZZZ</name>
<comment type="subcellular location">
    <subcellularLocation>
        <location evidence="1">Membrane</location>
        <topology evidence="1">Multi-pass membrane protein</topology>
    </subcellularLocation>
</comment>
<dbReference type="GO" id="GO:0016020">
    <property type="term" value="C:membrane"/>
    <property type="evidence" value="ECO:0007669"/>
    <property type="project" value="UniProtKB-SubCell"/>
</dbReference>
<sequence length="422" mass="44353">MAPARSWLLALMLLFLLHGLFFSNWVSRSPEVQDLLRFSTFQMGILATIMTVGAITGTYFGVALVSRLGARNIVRTTYLGLSAAYVILGFSVSAGDVLITSVMVFVIGFTSSVGGLSNNLEGSRLDYLSRRSILPSLHGMFSLGLLLGAGLGALFLSWQVPLAVQFTGMAIFVALGGLVGANGIPRSKGRGIREDMSTSEIRQLPSRAEARNVWREPRTVWIAFIGLSFVLAESAAATWLPIALVDSGMSQADGALGFMFFAIAMTVGRFGGGFVMDVIGRVKTTALIATIACAGIIIVMANEMLQAPYIGAFLWGLGCSLGFPIVVSALSDDQRLAPPRVNALVMTAQVSNLAAGPALGGLGQVFGLFGAFALPLAFLGVAAGASRVTAPLRKSGKELDAAPTGVIDVVQVIAQREVDDIQ</sequence>
<accession>A0A6J6EDL8</accession>
<gene>
    <name evidence="6" type="ORF">UFOPK1591_01429</name>
</gene>
<evidence type="ECO:0000256" key="1">
    <source>
        <dbReference type="ARBA" id="ARBA00004141"/>
    </source>
</evidence>
<feature type="transmembrane region" description="Helical" evidence="5">
    <location>
        <begin position="162"/>
        <end position="184"/>
    </location>
</feature>
<feature type="transmembrane region" description="Helical" evidence="5">
    <location>
        <begin position="254"/>
        <end position="272"/>
    </location>
</feature>
<evidence type="ECO:0000313" key="6">
    <source>
        <dbReference type="EMBL" id="CAB4573315.1"/>
    </source>
</evidence>
<feature type="transmembrane region" description="Helical" evidence="5">
    <location>
        <begin position="284"/>
        <end position="301"/>
    </location>
</feature>